<evidence type="ECO:0000313" key="4">
    <source>
        <dbReference type="Proteomes" id="UP000515162"/>
    </source>
</evidence>
<organism evidence="4 5">
    <name type="scientific">Drosophila mauritiana</name>
    <name type="common">Fruit fly</name>
    <dbReference type="NCBI Taxonomy" id="7226"/>
    <lineage>
        <taxon>Eukaryota</taxon>
        <taxon>Metazoa</taxon>
        <taxon>Ecdysozoa</taxon>
        <taxon>Arthropoda</taxon>
        <taxon>Hexapoda</taxon>
        <taxon>Insecta</taxon>
        <taxon>Pterygota</taxon>
        <taxon>Neoptera</taxon>
        <taxon>Endopterygota</taxon>
        <taxon>Diptera</taxon>
        <taxon>Brachycera</taxon>
        <taxon>Muscomorpha</taxon>
        <taxon>Ephydroidea</taxon>
        <taxon>Drosophilidae</taxon>
        <taxon>Drosophila</taxon>
        <taxon>Sophophora</taxon>
    </lineage>
</organism>
<feature type="compositionally biased region" description="Polar residues" evidence="1">
    <location>
        <begin position="189"/>
        <end position="207"/>
    </location>
</feature>
<gene>
    <name evidence="5" type="primary">LOC117142576</name>
</gene>
<evidence type="ECO:0000256" key="1">
    <source>
        <dbReference type="SAM" id="MobiDB-lite"/>
    </source>
</evidence>
<name>A0A6P8K1L1_DROMA</name>
<dbReference type="AlphaFoldDB" id="A0A6P8K1L1"/>
<evidence type="ECO:0000313" key="5">
    <source>
        <dbReference type="RefSeq" id="XP_033162538.1"/>
    </source>
</evidence>
<sequence length="426" mass="48090">MYFIASLLLIVPIALASAPVTSSPPVLVWGVETPKATSIFQPVTTSQFQKIIRNLQKNNMIIIYLASELAAKDINCDLCFPYLTKIQPMNYYSQVEEPLNAVERVAEKTGEITWHIPKITEMGSLEAEMELPCQKGEIHAFSFNDRNLLAHDAAMAVATYQFSDCPVVHVYTAYTEEDKALQRRKSQKTQHMSIKNKGNGQPSNSDTVAELQPHQISHSQADNMTVLRNEMIVLTFRNIIMAIKEQPSVLSPFNRTEVVLAQGGEALQVGLLNSHDIYGGIVLVLHTELSPLIVELMPSQGNWYLTRMIFMNNTHYPRELYFFGFEFSLCCTDITVYNSDGSRFSFFDFHLDILWQDKDNGLDLEYEVKPCWNCSILMTPTMAQTIFVVLIIAAILWMGLAILLSIGQNQLLQNANDPDLHIKTDT</sequence>
<keyword evidence="3" id="KW-0732">Signal</keyword>
<feature type="signal peptide" evidence="3">
    <location>
        <begin position="1"/>
        <end position="16"/>
    </location>
</feature>
<feature type="region of interest" description="Disordered" evidence="1">
    <location>
        <begin position="179"/>
        <end position="207"/>
    </location>
</feature>
<dbReference type="GeneID" id="117142576"/>
<dbReference type="RefSeq" id="XP_033162538.1">
    <property type="nucleotide sequence ID" value="XM_033306647.1"/>
</dbReference>
<evidence type="ECO:0000256" key="3">
    <source>
        <dbReference type="SAM" id="SignalP"/>
    </source>
</evidence>
<reference evidence="5" key="1">
    <citation type="submission" date="2025-08" db="UniProtKB">
        <authorList>
            <consortium name="RefSeq"/>
        </authorList>
    </citation>
    <scope>IDENTIFICATION</scope>
    <source>
        <strain evidence="5">Mau12</strain>
        <tissue evidence="5">Whole Body</tissue>
    </source>
</reference>
<accession>A0A6P8K1L1</accession>
<keyword evidence="4" id="KW-1185">Reference proteome</keyword>
<feature type="transmembrane region" description="Helical" evidence="2">
    <location>
        <begin position="386"/>
        <end position="406"/>
    </location>
</feature>
<keyword evidence="2" id="KW-0812">Transmembrane</keyword>
<keyword evidence="2" id="KW-0472">Membrane</keyword>
<dbReference type="GO" id="GO:0033176">
    <property type="term" value="C:proton-transporting V-type ATPase complex"/>
    <property type="evidence" value="ECO:0007669"/>
    <property type="project" value="TreeGrafter"/>
</dbReference>
<dbReference type="PANTHER" id="PTHR12471:SF7">
    <property type="entry name" value="V-TYPE PROTON ATPASE SUBUNIT S1"/>
    <property type="match status" value="1"/>
</dbReference>
<feature type="chain" id="PRO_5027714708" evidence="3">
    <location>
        <begin position="17"/>
        <end position="426"/>
    </location>
</feature>
<evidence type="ECO:0000256" key="2">
    <source>
        <dbReference type="SAM" id="Phobius"/>
    </source>
</evidence>
<dbReference type="GO" id="GO:0030641">
    <property type="term" value="P:regulation of cellular pH"/>
    <property type="evidence" value="ECO:0007669"/>
    <property type="project" value="TreeGrafter"/>
</dbReference>
<dbReference type="InterPro" id="IPR008388">
    <property type="entry name" value="Ac45_acc_su"/>
</dbReference>
<dbReference type="Proteomes" id="UP000515162">
    <property type="component" value="Chromosome 2L"/>
</dbReference>
<dbReference type="PANTHER" id="PTHR12471">
    <property type="entry name" value="VACUOLAR ATP SYNTHASE SUBUNIT S1"/>
    <property type="match status" value="1"/>
</dbReference>
<dbReference type="GO" id="GO:0001671">
    <property type="term" value="F:ATPase activator activity"/>
    <property type="evidence" value="ECO:0007669"/>
    <property type="project" value="TreeGrafter"/>
</dbReference>
<protein>
    <submittedName>
        <fullName evidence="5">Uncharacterized protein LOC117142576</fullName>
    </submittedName>
</protein>
<proteinExistence type="predicted"/>
<keyword evidence="2" id="KW-1133">Transmembrane helix</keyword>